<evidence type="ECO:0000256" key="4">
    <source>
        <dbReference type="RuleBase" id="RU331113"/>
    </source>
</evidence>
<evidence type="ECO:0000256" key="2">
    <source>
        <dbReference type="ARBA" id="ARBA00022574"/>
    </source>
</evidence>
<dbReference type="Gene3D" id="2.130.10.10">
    <property type="entry name" value="YVTN repeat-like/Quinoprotein amine dehydrogenase"/>
    <property type="match status" value="1"/>
</dbReference>
<sequence length="372" mass="42991">MGDHKSWTLLQKFGDSLQTEDLSEVYYTTADVISAVEFELNGDYLATGDKGGRVVLFNSTSSKMGPIFNFYGEFQSHEPEFDYLKSLEIEEKINSIRWLKKRNLAQFLLSTNVFPRRIYAHAHQYHINSISLNSDDETFLSADDLRINLWHIESNKESFNIVDIKPLNMEELTEVITRAEFHPQACHLFAYSTSKGIINLCDMRDSALCDRNSRVFKLQENTNSRTFFSEITSSISDLKHSRDGRFLLSRDYLTVKIWDLKKEDKPVETYNIHERLNNNLCELYENDCIFDKFECSWDGSNQSVVTGSYDNIFRVFGTKENLELSIESTQRELFSNVNFNKKILHTTWHPAADLIALAAANNLYTFVKPVPG</sequence>
<dbReference type="PRINTS" id="PR00600">
    <property type="entry name" value="PP2APR55"/>
</dbReference>
<protein>
    <recommendedName>
        <fullName evidence="4">Serine/threonine-protein phosphatase 2A 55 kDa regulatory subunit B</fullName>
    </recommendedName>
</protein>
<evidence type="ECO:0000256" key="1">
    <source>
        <dbReference type="ARBA" id="ARBA00008259"/>
    </source>
</evidence>
<dbReference type="InterPro" id="IPR001680">
    <property type="entry name" value="WD40_rpt"/>
</dbReference>
<dbReference type="InterPro" id="IPR015943">
    <property type="entry name" value="WD40/YVTN_repeat-like_dom_sf"/>
</dbReference>
<name>A0AA38HMY7_9CUCU</name>
<keyword evidence="3 4" id="KW-0677">Repeat</keyword>
<dbReference type="InterPro" id="IPR000009">
    <property type="entry name" value="PP2A_PR55"/>
</dbReference>
<organism evidence="5 6">
    <name type="scientific">Zophobas morio</name>
    <dbReference type="NCBI Taxonomy" id="2755281"/>
    <lineage>
        <taxon>Eukaryota</taxon>
        <taxon>Metazoa</taxon>
        <taxon>Ecdysozoa</taxon>
        <taxon>Arthropoda</taxon>
        <taxon>Hexapoda</taxon>
        <taxon>Insecta</taxon>
        <taxon>Pterygota</taxon>
        <taxon>Neoptera</taxon>
        <taxon>Endopterygota</taxon>
        <taxon>Coleoptera</taxon>
        <taxon>Polyphaga</taxon>
        <taxon>Cucujiformia</taxon>
        <taxon>Tenebrionidae</taxon>
        <taxon>Zophobas</taxon>
    </lineage>
</organism>
<comment type="similarity">
    <text evidence="1 4">Belongs to the phosphatase 2A regulatory subunit B family.</text>
</comment>
<dbReference type="InterPro" id="IPR036322">
    <property type="entry name" value="WD40_repeat_dom_sf"/>
</dbReference>
<dbReference type="SUPFAM" id="SSF50978">
    <property type="entry name" value="WD40 repeat-like"/>
    <property type="match status" value="1"/>
</dbReference>
<dbReference type="Pfam" id="PF00400">
    <property type="entry name" value="WD40"/>
    <property type="match status" value="1"/>
</dbReference>
<evidence type="ECO:0000256" key="3">
    <source>
        <dbReference type="ARBA" id="ARBA00022737"/>
    </source>
</evidence>
<keyword evidence="2 4" id="KW-0853">WD repeat</keyword>
<dbReference type="SMART" id="SM00320">
    <property type="entry name" value="WD40"/>
    <property type="match status" value="4"/>
</dbReference>
<reference evidence="5" key="1">
    <citation type="journal article" date="2023" name="G3 (Bethesda)">
        <title>Whole genome assemblies of Zophobas morio and Tenebrio molitor.</title>
        <authorList>
            <person name="Kaur S."/>
            <person name="Stinson S.A."/>
            <person name="diCenzo G.C."/>
        </authorList>
    </citation>
    <scope>NUCLEOTIDE SEQUENCE</scope>
    <source>
        <strain evidence="5">QUZm001</strain>
    </source>
</reference>
<dbReference type="PIRSF" id="PIRSF037309">
    <property type="entry name" value="PP2A_PR55"/>
    <property type="match status" value="1"/>
</dbReference>
<dbReference type="EMBL" id="JALNTZ010001446">
    <property type="protein sequence ID" value="KAJ3625375.1"/>
    <property type="molecule type" value="Genomic_DNA"/>
</dbReference>
<dbReference type="AlphaFoldDB" id="A0AA38HMY7"/>
<keyword evidence="6" id="KW-1185">Reference proteome</keyword>
<dbReference type="PROSITE" id="PS01024">
    <property type="entry name" value="PR55_1"/>
    <property type="match status" value="1"/>
</dbReference>
<accession>A0AA38HMY7</accession>
<dbReference type="PANTHER" id="PTHR11871">
    <property type="entry name" value="PROTEIN PHOSPHATASE PP2A REGULATORY SUBUNIT B"/>
    <property type="match status" value="1"/>
</dbReference>
<dbReference type="GO" id="GO:0000159">
    <property type="term" value="C:protein phosphatase type 2A complex"/>
    <property type="evidence" value="ECO:0007669"/>
    <property type="project" value="UniProtKB-UniRule"/>
</dbReference>
<dbReference type="InterPro" id="IPR018067">
    <property type="entry name" value="PP2A_PR55_CS"/>
</dbReference>
<comment type="caution">
    <text evidence="5">The sequence shown here is derived from an EMBL/GenBank/DDBJ whole genome shotgun (WGS) entry which is preliminary data.</text>
</comment>
<evidence type="ECO:0000313" key="5">
    <source>
        <dbReference type="EMBL" id="KAJ3625375.1"/>
    </source>
</evidence>
<evidence type="ECO:0000313" key="6">
    <source>
        <dbReference type="Proteomes" id="UP001168821"/>
    </source>
</evidence>
<gene>
    <name evidence="5" type="ORF">Zmor_004280</name>
</gene>
<dbReference type="GO" id="GO:0019888">
    <property type="term" value="F:protein phosphatase regulator activity"/>
    <property type="evidence" value="ECO:0007669"/>
    <property type="project" value="InterPro"/>
</dbReference>
<proteinExistence type="inferred from homology"/>
<dbReference type="Proteomes" id="UP001168821">
    <property type="component" value="Unassembled WGS sequence"/>
</dbReference>